<dbReference type="PANTHER" id="PTHR30461:SF23">
    <property type="entry name" value="DNA RECOMBINASE-RELATED"/>
    <property type="match status" value="1"/>
</dbReference>
<dbReference type="SMART" id="SM00857">
    <property type="entry name" value="Resolvase"/>
    <property type="match status" value="1"/>
</dbReference>
<dbReference type="SUPFAM" id="SSF53041">
    <property type="entry name" value="Resolvase-like"/>
    <property type="match status" value="1"/>
</dbReference>
<evidence type="ECO:0000313" key="4">
    <source>
        <dbReference type="Proteomes" id="UP001501410"/>
    </source>
</evidence>
<evidence type="ECO:0000259" key="1">
    <source>
        <dbReference type="PROSITE" id="PS51736"/>
    </source>
</evidence>
<dbReference type="PANTHER" id="PTHR30461">
    <property type="entry name" value="DNA-INVERTASE FROM LAMBDOID PROPHAGE"/>
    <property type="match status" value="1"/>
</dbReference>
<dbReference type="Proteomes" id="UP001501410">
    <property type="component" value="Unassembled WGS sequence"/>
</dbReference>
<evidence type="ECO:0000313" key="3">
    <source>
        <dbReference type="EMBL" id="GAA4457085.1"/>
    </source>
</evidence>
<dbReference type="InterPro" id="IPR011109">
    <property type="entry name" value="DNA_bind_recombinase_dom"/>
</dbReference>
<dbReference type="InterPro" id="IPR006119">
    <property type="entry name" value="Resolv_N"/>
</dbReference>
<dbReference type="PROSITE" id="PS51736">
    <property type="entry name" value="RECOMBINASES_3"/>
    <property type="match status" value="1"/>
</dbReference>
<dbReference type="InterPro" id="IPR050639">
    <property type="entry name" value="SSR_resolvase"/>
</dbReference>
<evidence type="ECO:0000259" key="2">
    <source>
        <dbReference type="PROSITE" id="PS51737"/>
    </source>
</evidence>
<dbReference type="EMBL" id="BAABEZ010000022">
    <property type="protein sequence ID" value="GAA4457085.1"/>
    <property type="molecule type" value="Genomic_DNA"/>
</dbReference>
<dbReference type="Pfam" id="PF07508">
    <property type="entry name" value="Recombinase"/>
    <property type="match status" value="1"/>
</dbReference>
<name>A0ABP8MW01_9BACT</name>
<gene>
    <name evidence="3" type="ORF">GCM10023092_23390</name>
</gene>
<dbReference type="InterPro" id="IPR036162">
    <property type="entry name" value="Resolvase-like_N_sf"/>
</dbReference>
<reference evidence="4" key="1">
    <citation type="journal article" date="2019" name="Int. J. Syst. Evol. Microbiol.">
        <title>The Global Catalogue of Microorganisms (GCM) 10K type strain sequencing project: providing services to taxonomists for standard genome sequencing and annotation.</title>
        <authorList>
            <consortium name="The Broad Institute Genomics Platform"/>
            <consortium name="The Broad Institute Genome Sequencing Center for Infectious Disease"/>
            <person name="Wu L."/>
            <person name="Ma J."/>
        </authorList>
    </citation>
    <scope>NUCLEOTIDE SEQUENCE [LARGE SCALE GENOMIC DNA]</scope>
    <source>
        <strain evidence="4">JCM 31921</strain>
    </source>
</reference>
<organism evidence="3 4">
    <name type="scientific">Rurimicrobium arvi</name>
    <dbReference type="NCBI Taxonomy" id="2049916"/>
    <lineage>
        <taxon>Bacteria</taxon>
        <taxon>Pseudomonadati</taxon>
        <taxon>Bacteroidota</taxon>
        <taxon>Chitinophagia</taxon>
        <taxon>Chitinophagales</taxon>
        <taxon>Chitinophagaceae</taxon>
        <taxon>Rurimicrobium</taxon>
    </lineage>
</organism>
<dbReference type="PROSITE" id="PS51737">
    <property type="entry name" value="RECOMBINASE_DNA_BIND"/>
    <property type="match status" value="1"/>
</dbReference>
<protein>
    <submittedName>
        <fullName evidence="3">Recombinase family protein</fullName>
    </submittedName>
</protein>
<dbReference type="CDD" id="cd00338">
    <property type="entry name" value="Ser_Recombinase"/>
    <property type="match status" value="1"/>
</dbReference>
<accession>A0ABP8MW01</accession>
<dbReference type="Pfam" id="PF00239">
    <property type="entry name" value="Resolvase"/>
    <property type="match status" value="1"/>
</dbReference>
<comment type="caution">
    <text evidence="3">The sequence shown here is derived from an EMBL/GenBank/DDBJ whole genome shotgun (WGS) entry which is preliminary data.</text>
</comment>
<dbReference type="Gene3D" id="3.40.50.1390">
    <property type="entry name" value="Resolvase, N-terminal catalytic domain"/>
    <property type="match status" value="1"/>
</dbReference>
<dbReference type="Gene3D" id="3.90.1750.20">
    <property type="entry name" value="Putative Large Serine Recombinase, Chain B, Domain 2"/>
    <property type="match status" value="1"/>
</dbReference>
<dbReference type="InterPro" id="IPR038109">
    <property type="entry name" value="DNA_bind_recomb_sf"/>
</dbReference>
<keyword evidence="4" id="KW-1185">Reference proteome</keyword>
<feature type="domain" description="Recombinase" evidence="2">
    <location>
        <begin position="182"/>
        <end position="287"/>
    </location>
</feature>
<proteinExistence type="predicted"/>
<feature type="domain" description="Resolvase/invertase-type recombinase catalytic" evidence="1">
    <location>
        <begin position="25"/>
        <end position="175"/>
    </location>
</feature>
<sequence>MADLSSFQRFAKLSGQPVFEKDFKEAVKYTRVSSKEQQDTNLSLDFQNKTIDEYAARNGFTVHASFGGKFESAKTDGRKEFQRMLEYIKKKKGRIGYILIYTTSRFSRTGGGAIKLAADLRRNYGVRVLAVTQPTDTATPTGQFHQNMELLISQYDNELRRQATMAGSKEHLEQGIWCLRPPLGYDAIMINGKREIVINQTGEQLRKAFTWKLSGTSNEEILRRLKTLGVTTYKQKLSQIFSNPFYAGIIVNKMLNGKVVKGIHPKLITEEVFLKVNQVRAEAKGKFGTYHQNERDEIPLKLFTKCDRCGNAFTGYIVKAKNLYYYKCRTTGCKCNKSAKTMNEQFIEFLSTYSIKQEFVEPLIKDMTAYHYQKNQDDAKRHQELKKRLSEIEGYLDNIDENFHVKGTMSGETYQKFKLKYLDQRAEITQEINNVVTMSSNLTKLLETAAQLSVKLASTWTSSTAKQKEALQKLVFPDGVYYNLEKQAFRTEKVNSVFALFASLARVSEEDKNKQGSISATLSSQVGMTGFEPAASSSRTKRATGLRYIPKDSIL</sequence>